<gene>
    <name evidence="4" type="ORF">BAOM_4159</name>
</gene>
<dbReference type="PANTHER" id="PTHR42709:SF9">
    <property type="entry name" value="ALKALINE PHOSPHATASE LIKE PROTEIN"/>
    <property type="match status" value="1"/>
</dbReference>
<evidence type="ECO:0000313" key="4">
    <source>
        <dbReference type="EMBL" id="AZV44766.1"/>
    </source>
</evidence>
<sequence>MMDVVQQLISQHGYFAIYGLLAIGIIGLPIPDEVMMTFVGYLSSISVLNCQGALLVSFLGSMTGMLVSYYIGRKIGRPFLDKYGKWLRLTPARLKQTERWFLRYGPWTLLIAYFIPGIRHLASYFSGMSGMNQRKYLLFACVGAFSWCSFFIGFGYFIGVLA</sequence>
<keyword evidence="2" id="KW-0472">Membrane</keyword>
<dbReference type="PANTHER" id="PTHR42709">
    <property type="entry name" value="ALKALINE PHOSPHATASE LIKE PROTEIN"/>
    <property type="match status" value="1"/>
</dbReference>
<feature type="domain" description="VTT" evidence="3">
    <location>
        <begin position="30"/>
        <end position="156"/>
    </location>
</feature>
<feature type="transmembrane region" description="Helical" evidence="2">
    <location>
        <begin position="51"/>
        <end position="72"/>
    </location>
</feature>
<reference evidence="4 5" key="1">
    <citation type="submission" date="2018-01" db="EMBL/GenBank/DDBJ databases">
        <title>Bacillus asahii Genome sequencing and assembly.</title>
        <authorList>
            <person name="Jiang H."/>
            <person name="Feng Y."/>
            <person name="Zhao F."/>
            <person name="Lin X."/>
        </authorList>
    </citation>
    <scope>NUCLEOTIDE SEQUENCE [LARGE SCALE GENOMIC DNA]</scope>
    <source>
        <strain evidence="4 5">OM18</strain>
    </source>
</reference>
<keyword evidence="2" id="KW-0812">Transmembrane</keyword>
<dbReference type="InterPro" id="IPR051311">
    <property type="entry name" value="DedA_domain"/>
</dbReference>
<proteinExistence type="inferred from homology"/>
<dbReference type="Proteomes" id="UP000283095">
    <property type="component" value="Chromosome"/>
</dbReference>
<feature type="transmembrane region" description="Helical" evidence="2">
    <location>
        <begin position="100"/>
        <end position="116"/>
    </location>
</feature>
<comment type="similarity">
    <text evidence="1">Belongs to the DedA family.</text>
</comment>
<feature type="transmembrane region" description="Helical" evidence="2">
    <location>
        <begin position="12"/>
        <end position="31"/>
    </location>
</feature>
<protein>
    <submittedName>
        <fullName evidence="4">Membrane protein</fullName>
    </submittedName>
</protein>
<organism evidence="4 5">
    <name type="scientific">Peribacillus asahii</name>
    <dbReference type="NCBI Taxonomy" id="228899"/>
    <lineage>
        <taxon>Bacteria</taxon>
        <taxon>Bacillati</taxon>
        <taxon>Bacillota</taxon>
        <taxon>Bacilli</taxon>
        <taxon>Bacillales</taxon>
        <taxon>Bacillaceae</taxon>
        <taxon>Peribacillus</taxon>
    </lineage>
</organism>
<name>A0A3Q9RQH2_9BACI</name>
<evidence type="ECO:0000256" key="2">
    <source>
        <dbReference type="SAM" id="Phobius"/>
    </source>
</evidence>
<dbReference type="GO" id="GO:0005886">
    <property type="term" value="C:plasma membrane"/>
    <property type="evidence" value="ECO:0007669"/>
    <property type="project" value="TreeGrafter"/>
</dbReference>
<evidence type="ECO:0000313" key="5">
    <source>
        <dbReference type="Proteomes" id="UP000283095"/>
    </source>
</evidence>
<keyword evidence="2" id="KW-1133">Transmembrane helix</keyword>
<dbReference type="KEGG" id="pasa:BAOM_4159"/>
<dbReference type="EMBL" id="CP026095">
    <property type="protein sequence ID" value="AZV44766.1"/>
    <property type="molecule type" value="Genomic_DNA"/>
</dbReference>
<dbReference type="InterPro" id="IPR032816">
    <property type="entry name" value="VTT_dom"/>
</dbReference>
<feature type="transmembrane region" description="Helical" evidence="2">
    <location>
        <begin position="136"/>
        <end position="161"/>
    </location>
</feature>
<evidence type="ECO:0000259" key="3">
    <source>
        <dbReference type="Pfam" id="PF09335"/>
    </source>
</evidence>
<dbReference type="AlphaFoldDB" id="A0A3Q9RQH2"/>
<dbReference type="Pfam" id="PF09335">
    <property type="entry name" value="VTT_dom"/>
    <property type="match status" value="1"/>
</dbReference>
<accession>A0A3Q9RQH2</accession>
<evidence type="ECO:0000256" key="1">
    <source>
        <dbReference type="ARBA" id="ARBA00010792"/>
    </source>
</evidence>